<keyword evidence="3" id="KW-1185">Reference proteome</keyword>
<reference evidence="2" key="1">
    <citation type="submission" date="2018-11" db="EMBL/GenBank/DDBJ databases">
        <authorList>
            <consortium name="Pathogen Informatics"/>
        </authorList>
    </citation>
    <scope>NUCLEOTIDE SEQUENCE</scope>
</reference>
<gene>
    <name evidence="2" type="ORF">PXEA_LOCUS662</name>
</gene>
<sequence length="196" mass="19867">MVNSEVAQIPGLLLTWIKGQVPQVVTLLIQLLSNKLLGSISSRFDTSTSTGIGALSGGGAGFAGIFSSEMLGRPLVNIAGFGSPFQSAPVPLAATADSSHIGASNALTATTTAASVQHATVVHGALANLKAIAILPANAEVDAEAFSLELQHALSPIGSTVRLTSGRSHSSSIHFYSPTSMHTHTHTSAGQKTGSS</sequence>
<proteinExistence type="predicted"/>
<accession>A0A3S4ZY80</accession>
<name>A0A3S4ZY80_9PLAT</name>
<organism evidence="2 3">
    <name type="scientific">Protopolystoma xenopodis</name>
    <dbReference type="NCBI Taxonomy" id="117903"/>
    <lineage>
        <taxon>Eukaryota</taxon>
        <taxon>Metazoa</taxon>
        <taxon>Spiralia</taxon>
        <taxon>Lophotrochozoa</taxon>
        <taxon>Platyhelminthes</taxon>
        <taxon>Monogenea</taxon>
        <taxon>Polyopisthocotylea</taxon>
        <taxon>Polystomatidea</taxon>
        <taxon>Polystomatidae</taxon>
        <taxon>Protopolystoma</taxon>
    </lineage>
</organism>
<comment type="caution">
    <text evidence="2">The sequence shown here is derived from an EMBL/GenBank/DDBJ whole genome shotgun (WGS) entry which is preliminary data.</text>
</comment>
<dbReference type="EMBL" id="CAAALY010001302">
    <property type="protein sequence ID" value="VEL07222.1"/>
    <property type="molecule type" value="Genomic_DNA"/>
</dbReference>
<dbReference type="AlphaFoldDB" id="A0A3S4ZY80"/>
<dbReference type="Proteomes" id="UP000784294">
    <property type="component" value="Unassembled WGS sequence"/>
</dbReference>
<dbReference type="OrthoDB" id="10632579at2759"/>
<evidence type="ECO:0000313" key="3">
    <source>
        <dbReference type="Proteomes" id="UP000784294"/>
    </source>
</evidence>
<protein>
    <submittedName>
        <fullName evidence="2">Uncharacterized protein</fullName>
    </submittedName>
</protein>
<evidence type="ECO:0000256" key="1">
    <source>
        <dbReference type="SAM" id="MobiDB-lite"/>
    </source>
</evidence>
<feature type="region of interest" description="Disordered" evidence="1">
    <location>
        <begin position="175"/>
        <end position="196"/>
    </location>
</feature>
<evidence type="ECO:0000313" key="2">
    <source>
        <dbReference type="EMBL" id="VEL07222.1"/>
    </source>
</evidence>